<dbReference type="Gene3D" id="2.40.160.10">
    <property type="entry name" value="Porin"/>
    <property type="match status" value="1"/>
</dbReference>
<dbReference type="Pfam" id="PF07396">
    <property type="entry name" value="Porin_O_P"/>
    <property type="match status" value="1"/>
</dbReference>
<reference evidence="2 3" key="1">
    <citation type="submission" date="2016-10" db="EMBL/GenBank/DDBJ databases">
        <authorList>
            <person name="de Groot N.N."/>
        </authorList>
    </citation>
    <scope>NUCLEOTIDE SEQUENCE [LARGE SCALE GENOMIC DNA]</scope>
    <source>
        <strain evidence="2 3">DSM 16957</strain>
    </source>
</reference>
<dbReference type="STRING" id="265719.SAMN04488509_101456"/>
<protein>
    <submittedName>
        <fullName evidence="2">Phosphate-selective porin O and P</fullName>
    </submittedName>
</protein>
<feature type="chain" id="PRO_5011545751" evidence="1">
    <location>
        <begin position="24"/>
        <end position="361"/>
    </location>
</feature>
<proteinExistence type="predicted"/>
<accession>A0A1G6SE31</accession>
<organism evidence="2 3">
    <name type="scientific">Aquimonas voraii</name>
    <dbReference type="NCBI Taxonomy" id="265719"/>
    <lineage>
        <taxon>Bacteria</taxon>
        <taxon>Pseudomonadati</taxon>
        <taxon>Pseudomonadota</taxon>
        <taxon>Gammaproteobacteria</taxon>
        <taxon>Lysobacterales</taxon>
        <taxon>Lysobacteraceae</taxon>
        <taxon>Aquimonas</taxon>
    </lineage>
</organism>
<dbReference type="AlphaFoldDB" id="A0A1G6SE31"/>
<dbReference type="RefSeq" id="WP_091238303.1">
    <property type="nucleotide sequence ID" value="NZ_FNAG01000001.1"/>
</dbReference>
<dbReference type="InterPro" id="IPR023614">
    <property type="entry name" value="Porin_dom_sf"/>
</dbReference>
<dbReference type="InterPro" id="IPR010870">
    <property type="entry name" value="Porin_O/P"/>
</dbReference>
<evidence type="ECO:0000313" key="2">
    <source>
        <dbReference type="EMBL" id="SDD15119.1"/>
    </source>
</evidence>
<feature type="signal peptide" evidence="1">
    <location>
        <begin position="1"/>
        <end position="23"/>
    </location>
</feature>
<dbReference type="EMBL" id="FNAG01000001">
    <property type="protein sequence ID" value="SDD15119.1"/>
    <property type="molecule type" value="Genomic_DNA"/>
</dbReference>
<evidence type="ECO:0000256" key="1">
    <source>
        <dbReference type="SAM" id="SignalP"/>
    </source>
</evidence>
<dbReference type="SUPFAM" id="SSF56935">
    <property type="entry name" value="Porins"/>
    <property type="match status" value="1"/>
</dbReference>
<keyword evidence="3" id="KW-1185">Reference proteome</keyword>
<sequence length="361" mass="39055">MRLHRPALYVAAVLLPASTLCSASDWSFTPAGSFQHDYIEYRVDGGSDGDADGARRSRVGLRARHSSGLELRGEWDFAIGTVTDVYADLPLGAGKLRIGQYKQPFSLEEQGSSRDLMLLERSQVHDASNFGRRVGLMWTQRLGDMQLQAGGFAGTAEQVSGTAGAALRLVSVARPDLHLGLAAAYEAREDERLRLRARPESRLLPLAPLDLGNFANTDDSLRLGAEAAWLRGSWTLQGEAFALRGQRAGDDPEGRGATLQASWLSGGHARSLRDGALRKPSFEAGSLAFELAARISRVDFDLGGAHLGAQTQIGLAATVYVGARWQFAAQYGDFDADRSLRVSRPGDYSGHFTGLRAQYSF</sequence>
<evidence type="ECO:0000313" key="3">
    <source>
        <dbReference type="Proteomes" id="UP000199603"/>
    </source>
</evidence>
<dbReference type="OrthoDB" id="9807854at2"/>
<keyword evidence="1" id="KW-0732">Signal</keyword>
<dbReference type="Proteomes" id="UP000199603">
    <property type="component" value="Unassembled WGS sequence"/>
</dbReference>
<gene>
    <name evidence="2" type="ORF">SAMN04488509_101456</name>
</gene>
<name>A0A1G6SE31_9GAMM</name>